<dbReference type="Pfam" id="PF02074">
    <property type="entry name" value="Peptidase_M32"/>
    <property type="match status" value="1"/>
</dbReference>
<dbReference type="GO" id="GO:0004181">
    <property type="term" value="F:metallocarboxypeptidase activity"/>
    <property type="evidence" value="ECO:0007669"/>
    <property type="project" value="InterPro"/>
</dbReference>
<dbReference type="InterPro" id="IPR001333">
    <property type="entry name" value="Peptidase_M32_Taq"/>
</dbReference>
<dbReference type="SUPFAM" id="SSF55486">
    <property type="entry name" value="Metalloproteases ('zincins'), catalytic domain"/>
    <property type="match status" value="1"/>
</dbReference>
<dbReference type="OrthoDB" id="9772308at2"/>
<evidence type="ECO:0000313" key="2">
    <source>
        <dbReference type="Proteomes" id="UP000290365"/>
    </source>
</evidence>
<name>A0A4P6JPJ3_KTERU</name>
<dbReference type="PROSITE" id="PS52034">
    <property type="entry name" value="PEPTIDASE_M32"/>
    <property type="match status" value="1"/>
</dbReference>
<dbReference type="AlphaFoldDB" id="A0A4P6JPJ3"/>
<dbReference type="Proteomes" id="UP000290365">
    <property type="component" value="Chromosome"/>
</dbReference>
<dbReference type="Gene3D" id="1.10.1370.30">
    <property type="match status" value="1"/>
</dbReference>
<evidence type="ECO:0000313" key="1">
    <source>
        <dbReference type="EMBL" id="QBD77297.1"/>
    </source>
</evidence>
<dbReference type="PRINTS" id="PR00998">
    <property type="entry name" value="CRBOXYPTASET"/>
</dbReference>
<dbReference type="PANTHER" id="PTHR34217">
    <property type="entry name" value="METAL-DEPENDENT CARBOXYPEPTIDASE"/>
    <property type="match status" value="1"/>
</dbReference>
<gene>
    <name evidence="1" type="ORF">EPA93_15370</name>
</gene>
<dbReference type="KEGG" id="kbs:EPA93_15370"/>
<sequence length="175" mass="19719">MIGRSELFWHHHYQLVQQALPHPFQQISVQAFSRALNHVQAGLIRVEADEVTYNLHIIIRFELEQALLDGTIAVESLPRLWKEKYRSYLGIEPESDANGALQDVQWVSGFGSFPGLTLGNLYSAQIAHALRRQFADCDERLSRGRPRSFSRGCASIFIASVPSIGPMNCYSMCQG</sequence>
<dbReference type="GO" id="GO:0006508">
    <property type="term" value="P:proteolysis"/>
    <property type="evidence" value="ECO:0007669"/>
    <property type="project" value="InterPro"/>
</dbReference>
<organism evidence="1 2">
    <name type="scientific">Ktedonosporobacter rubrisoli</name>
    <dbReference type="NCBI Taxonomy" id="2509675"/>
    <lineage>
        <taxon>Bacteria</taxon>
        <taxon>Bacillati</taxon>
        <taxon>Chloroflexota</taxon>
        <taxon>Ktedonobacteria</taxon>
        <taxon>Ktedonobacterales</taxon>
        <taxon>Ktedonosporobacteraceae</taxon>
        <taxon>Ktedonosporobacter</taxon>
    </lineage>
</organism>
<accession>A0A4P6JPJ3</accession>
<dbReference type="PANTHER" id="PTHR34217:SF1">
    <property type="entry name" value="CARBOXYPEPTIDASE 1"/>
    <property type="match status" value="1"/>
</dbReference>
<reference evidence="1 2" key="1">
    <citation type="submission" date="2019-01" db="EMBL/GenBank/DDBJ databases">
        <title>Ktedonosporobacter rubrisoli SCAWS-G2.</title>
        <authorList>
            <person name="Huang Y."/>
            <person name="Yan B."/>
        </authorList>
    </citation>
    <scope>NUCLEOTIDE SEQUENCE [LARGE SCALE GENOMIC DNA]</scope>
    <source>
        <strain evidence="1 2">SCAWS-G2</strain>
    </source>
</reference>
<proteinExistence type="predicted"/>
<keyword evidence="2" id="KW-1185">Reference proteome</keyword>
<protein>
    <submittedName>
        <fullName evidence="1">Uncharacterized protein</fullName>
    </submittedName>
</protein>
<dbReference type="EMBL" id="CP035758">
    <property type="protein sequence ID" value="QBD77297.1"/>
    <property type="molecule type" value="Genomic_DNA"/>
</dbReference>